<protein>
    <recommendedName>
        <fullName evidence="3">DUF4336 domain-containing protein</fullName>
    </recommendedName>
</protein>
<dbReference type="RefSeq" id="WP_092065913.1">
    <property type="nucleotide sequence ID" value="NZ_FOJU01000004.1"/>
</dbReference>
<dbReference type="InterPro" id="IPR025638">
    <property type="entry name" value="DUF4336"/>
</dbReference>
<evidence type="ECO:0000313" key="1">
    <source>
        <dbReference type="EMBL" id="SFB07813.1"/>
    </source>
</evidence>
<reference evidence="1 2" key="1">
    <citation type="submission" date="2016-10" db="EMBL/GenBank/DDBJ databases">
        <authorList>
            <person name="de Groot N.N."/>
        </authorList>
    </citation>
    <scope>NUCLEOTIDE SEQUENCE [LARGE SCALE GENOMIC DNA]</scope>
    <source>
        <strain evidence="1 2">DSM 29316</strain>
    </source>
</reference>
<proteinExistence type="predicted"/>
<dbReference type="PANTHER" id="PTHR33835:SF1">
    <property type="entry name" value="METALLO-BETA-LACTAMASE DOMAIN-CONTAINING PROTEIN"/>
    <property type="match status" value="1"/>
</dbReference>
<keyword evidence="2" id="KW-1185">Reference proteome</keyword>
<dbReference type="AlphaFoldDB" id="A0A1I0Y6N7"/>
<dbReference type="OrthoDB" id="450111at2"/>
<dbReference type="InterPro" id="IPR036866">
    <property type="entry name" value="RibonucZ/Hydroxyglut_hydro"/>
</dbReference>
<dbReference type="EMBL" id="FOJU01000004">
    <property type="protein sequence ID" value="SFB07813.1"/>
    <property type="molecule type" value="Genomic_DNA"/>
</dbReference>
<evidence type="ECO:0000313" key="2">
    <source>
        <dbReference type="Proteomes" id="UP000198796"/>
    </source>
</evidence>
<dbReference type="Gene3D" id="3.60.15.10">
    <property type="entry name" value="Ribonuclease Z/Hydroxyacylglutathione hydrolase-like"/>
    <property type="match status" value="1"/>
</dbReference>
<organism evidence="1 2">
    <name type="scientific">Poseidonocella pacifica</name>
    <dbReference type="NCBI Taxonomy" id="871651"/>
    <lineage>
        <taxon>Bacteria</taxon>
        <taxon>Pseudomonadati</taxon>
        <taxon>Pseudomonadota</taxon>
        <taxon>Alphaproteobacteria</taxon>
        <taxon>Rhodobacterales</taxon>
        <taxon>Roseobacteraceae</taxon>
        <taxon>Poseidonocella</taxon>
    </lineage>
</organism>
<dbReference type="SUPFAM" id="SSF56281">
    <property type="entry name" value="Metallo-hydrolase/oxidoreductase"/>
    <property type="match status" value="1"/>
</dbReference>
<dbReference type="STRING" id="871651.SAMN05421688_2784"/>
<dbReference type="Pfam" id="PF14234">
    <property type="entry name" value="DUF4336"/>
    <property type="match status" value="1"/>
</dbReference>
<name>A0A1I0Y6N7_9RHOB</name>
<accession>A0A1I0Y6N7</accession>
<dbReference type="PANTHER" id="PTHR33835">
    <property type="entry name" value="YALI0C07656P"/>
    <property type="match status" value="1"/>
</dbReference>
<evidence type="ECO:0008006" key="3">
    <source>
        <dbReference type="Google" id="ProtNLM"/>
    </source>
</evidence>
<sequence>MATFGPELWLFDGPAVTGAAGFEFPTRMVVIRLPRHGGLWVWSPVALTEDLRSTVDALGPVRHLVAPNSLHHTFLAEWAAAYPDAHVHAAPGLTPQIAGTEIHSTLGDEPDAAWAGDLDQVVVRGNRITTEAVFFHRASATVIVADLVQQIPRGWYRGWRAVVARLDLMTATKPSVPRKFRLATSDKTAAREGVRRILNWPANRLVMAHGAPISSGGKEALRQAFEWLLH</sequence>
<gene>
    <name evidence="1" type="ORF">SAMN05421688_2784</name>
</gene>
<dbReference type="Proteomes" id="UP000198796">
    <property type="component" value="Unassembled WGS sequence"/>
</dbReference>